<protein>
    <recommendedName>
        <fullName evidence="4">Molybdopterin synthase catalytic subunit</fullName>
        <ecNumber evidence="3">2.8.1.12</ecNumber>
    </recommendedName>
    <alternativeName>
        <fullName evidence="9">MPT synthase subunit 2</fullName>
    </alternativeName>
    <alternativeName>
        <fullName evidence="7">Molybdenum cofactor biosynthesis protein E</fullName>
    </alternativeName>
    <alternativeName>
        <fullName evidence="8">Molybdopterin-converting factor large subunit</fullName>
    </alternativeName>
    <alternativeName>
        <fullName evidence="10">Molybdopterin-converting factor subunit 2</fullName>
    </alternativeName>
</protein>
<organism evidence="12 13">
    <name type="scientific">Chitinibacter fontanus</name>
    <dbReference type="NCBI Taxonomy" id="1737446"/>
    <lineage>
        <taxon>Bacteria</taxon>
        <taxon>Pseudomonadati</taxon>
        <taxon>Pseudomonadota</taxon>
        <taxon>Betaproteobacteria</taxon>
        <taxon>Neisseriales</taxon>
        <taxon>Chitinibacteraceae</taxon>
        <taxon>Chitinibacter</taxon>
    </lineage>
</organism>
<name>A0A7D5ZHW1_9NEIS</name>
<evidence type="ECO:0000256" key="5">
    <source>
        <dbReference type="ARBA" id="ARBA00023150"/>
    </source>
</evidence>
<evidence type="ECO:0000256" key="2">
    <source>
        <dbReference type="ARBA" id="ARBA00005426"/>
    </source>
</evidence>
<dbReference type="UniPathway" id="UPA00344"/>
<dbReference type="InterPro" id="IPR003448">
    <property type="entry name" value="Mopterin_biosynth_MoaE"/>
</dbReference>
<keyword evidence="5" id="KW-0501">Molybdenum cofactor biosynthesis</keyword>
<comment type="subunit">
    <text evidence="6">Heterotetramer of 2 MoaD subunits and 2 MoaE subunits. Also stable as homodimer. The enzyme changes between these two forms during catalysis.</text>
</comment>
<sequence>MDRVLIQEADFNVDVELEYAKKQGDVGAIVIFIGKVRDIAPASHANSIFLEHYSGMTEKVLSDLCSRAHARWDLSSITLIHRIGMLTRNDNIVLLITSSPHRKSAYESSQYIMDFLKTDAPFWKKEITESSSIWVEQKESDLISVKSWD</sequence>
<evidence type="ECO:0000313" key="12">
    <source>
        <dbReference type="EMBL" id="QLI82169.1"/>
    </source>
</evidence>
<dbReference type="EC" id="2.8.1.12" evidence="3"/>
<evidence type="ECO:0000256" key="10">
    <source>
        <dbReference type="ARBA" id="ARBA00032474"/>
    </source>
</evidence>
<comment type="similarity">
    <text evidence="2">Belongs to the MoaE family.</text>
</comment>
<evidence type="ECO:0000256" key="3">
    <source>
        <dbReference type="ARBA" id="ARBA00011950"/>
    </source>
</evidence>
<reference evidence="12 13" key="1">
    <citation type="journal article" date="2016" name="Int. J. Syst. Evol. Microbiol.">
        <title>Chitinibacter fontanus sp. nov., isolated from a spring.</title>
        <authorList>
            <person name="Sheu S.Y."/>
            <person name="Li Y.S."/>
            <person name="Young C.C."/>
            <person name="Chen W.M."/>
        </authorList>
    </citation>
    <scope>NUCLEOTIDE SEQUENCE [LARGE SCALE GENOMIC DNA]</scope>
    <source>
        <strain evidence="12 13">STM-7</strain>
    </source>
</reference>
<dbReference type="Proteomes" id="UP000510822">
    <property type="component" value="Chromosome"/>
</dbReference>
<dbReference type="EMBL" id="CP058952">
    <property type="protein sequence ID" value="QLI82169.1"/>
    <property type="molecule type" value="Genomic_DNA"/>
</dbReference>
<dbReference type="RefSeq" id="WP_180306252.1">
    <property type="nucleotide sequence ID" value="NZ_CP058952.1"/>
</dbReference>
<dbReference type="SUPFAM" id="SSF54690">
    <property type="entry name" value="Molybdopterin synthase subunit MoaE"/>
    <property type="match status" value="1"/>
</dbReference>
<evidence type="ECO:0000313" key="13">
    <source>
        <dbReference type="Proteomes" id="UP000510822"/>
    </source>
</evidence>
<dbReference type="Gene3D" id="3.90.1170.40">
    <property type="entry name" value="Molybdopterin biosynthesis MoaE subunit"/>
    <property type="match status" value="1"/>
</dbReference>
<evidence type="ECO:0000256" key="6">
    <source>
        <dbReference type="ARBA" id="ARBA00026066"/>
    </source>
</evidence>
<proteinExistence type="inferred from homology"/>
<dbReference type="GO" id="GO:0006777">
    <property type="term" value="P:Mo-molybdopterin cofactor biosynthetic process"/>
    <property type="evidence" value="ECO:0007669"/>
    <property type="project" value="UniProtKB-KW"/>
</dbReference>
<evidence type="ECO:0000256" key="11">
    <source>
        <dbReference type="ARBA" id="ARBA00049878"/>
    </source>
</evidence>
<dbReference type="Pfam" id="PF02391">
    <property type="entry name" value="MoaE"/>
    <property type="match status" value="1"/>
</dbReference>
<keyword evidence="13" id="KW-1185">Reference proteome</keyword>
<evidence type="ECO:0000256" key="1">
    <source>
        <dbReference type="ARBA" id="ARBA00005046"/>
    </source>
</evidence>
<gene>
    <name evidence="12" type="ORF">HZU75_11880</name>
</gene>
<evidence type="ECO:0000256" key="7">
    <source>
        <dbReference type="ARBA" id="ARBA00029745"/>
    </source>
</evidence>
<dbReference type="GO" id="GO:0030366">
    <property type="term" value="F:molybdopterin synthase activity"/>
    <property type="evidence" value="ECO:0007669"/>
    <property type="project" value="UniProtKB-EC"/>
</dbReference>
<dbReference type="InterPro" id="IPR036563">
    <property type="entry name" value="MoaE_sf"/>
</dbReference>
<dbReference type="AlphaFoldDB" id="A0A7D5ZHW1"/>
<evidence type="ECO:0000256" key="8">
    <source>
        <dbReference type="ARBA" id="ARBA00030407"/>
    </source>
</evidence>
<evidence type="ECO:0000256" key="4">
    <source>
        <dbReference type="ARBA" id="ARBA00013858"/>
    </source>
</evidence>
<dbReference type="KEGG" id="cfon:HZU75_11880"/>
<comment type="pathway">
    <text evidence="1">Cofactor biosynthesis; molybdopterin biosynthesis.</text>
</comment>
<dbReference type="PANTHER" id="PTHR23404">
    <property type="entry name" value="MOLYBDOPTERIN SYNTHASE RELATED"/>
    <property type="match status" value="1"/>
</dbReference>
<evidence type="ECO:0000256" key="9">
    <source>
        <dbReference type="ARBA" id="ARBA00030781"/>
    </source>
</evidence>
<comment type="catalytic activity">
    <reaction evidence="11">
        <text>2 [molybdopterin-synthase sulfur-carrier protein]-C-terminal-Gly-aminoethanethioate + cyclic pyranopterin phosphate + H2O = molybdopterin + 2 [molybdopterin-synthase sulfur-carrier protein]-C-terminal Gly-Gly + 2 H(+)</text>
        <dbReference type="Rhea" id="RHEA:26333"/>
        <dbReference type="Rhea" id="RHEA-COMP:12202"/>
        <dbReference type="Rhea" id="RHEA-COMP:19907"/>
        <dbReference type="ChEBI" id="CHEBI:15377"/>
        <dbReference type="ChEBI" id="CHEBI:15378"/>
        <dbReference type="ChEBI" id="CHEBI:58698"/>
        <dbReference type="ChEBI" id="CHEBI:59648"/>
        <dbReference type="ChEBI" id="CHEBI:90778"/>
        <dbReference type="ChEBI" id="CHEBI:232372"/>
        <dbReference type="EC" id="2.8.1.12"/>
    </reaction>
</comment>
<accession>A0A7D5ZHW1</accession>
<dbReference type="CDD" id="cd00756">
    <property type="entry name" value="MoaE"/>
    <property type="match status" value="1"/>
</dbReference>